<evidence type="ECO:0000256" key="1">
    <source>
        <dbReference type="ARBA" id="ARBA00010397"/>
    </source>
</evidence>
<evidence type="ECO:0000313" key="6">
    <source>
        <dbReference type="EMBL" id="GMM34478.1"/>
    </source>
</evidence>
<dbReference type="SUPFAM" id="SSF100966">
    <property type="entry name" value="Translation initiation factor 2 beta, aIF2beta, N-terminal domain"/>
    <property type="match status" value="1"/>
</dbReference>
<dbReference type="SUPFAM" id="SSF75689">
    <property type="entry name" value="Zinc-binding domain of translation initiation factor 2 beta"/>
    <property type="match status" value="1"/>
</dbReference>
<accession>A0AAV5QI69</accession>
<feature type="compositionally biased region" description="Basic residues" evidence="4">
    <location>
        <begin position="79"/>
        <end position="89"/>
    </location>
</feature>
<dbReference type="RefSeq" id="XP_064851478.1">
    <property type="nucleotide sequence ID" value="XM_064995406.1"/>
</dbReference>
<dbReference type="GO" id="GO:0001731">
    <property type="term" value="P:formation of translation preinitiation complex"/>
    <property type="evidence" value="ECO:0007669"/>
    <property type="project" value="TreeGrafter"/>
</dbReference>
<proteinExistence type="inferred from homology"/>
<feature type="compositionally biased region" description="Basic and acidic residues" evidence="4">
    <location>
        <begin position="56"/>
        <end position="65"/>
    </location>
</feature>
<dbReference type="PANTHER" id="PTHR23001:SF3">
    <property type="entry name" value="EUKARYOTIC TRANSLATION INITIATION FACTOR 2 SUBUNIT 2"/>
    <property type="match status" value="1"/>
</dbReference>
<dbReference type="GO" id="GO:0005850">
    <property type="term" value="C:eukaryotic translation initiation factor 2 complex"/>
    <property type="evidence" value="ECO:0007669"/>
    <property type="project" value="TreeGrafter"/>
</dbReference>
<evidence type="ECO:0000256" key="2">
    <source>
        <dbReference type="ARBA" id="ARBA00022540"/>
    </source>
</evidence>
<feature type="compositionally biased region" description="Basic and acidic residues" evidence="4">
    <location>
        <begin position="90"/>
        <end position="100"/>
    </location>
</feature>
<dbReference type="GO" id="GO:0031369">
    <property type="term" value="F:translation initiation factor binding"/>
    <property type="evidence" value="ECO:0007669"/>
    <property type="project" value="TreeGrafter"/>
</dbReference>
<evidence type="ECO:0000259" key="5">
    <source>
        <dbReference type="SMART" id="SM00653"/>
    </source>
</evidence>
<reference evidence="6 7" key="1">
    <citation type="journal article" date="2023" name="Elife">
        <title>Identification of key yeast species and microbe-microbe interactions impacting larval growth of Drosophila in the wild.</title>
        <authorList>
            <person name="Mure A."/>
            <person name="Sugiura Y."/>
            <person name="Maeda R."/>
            <person name="Honda K."/>
            <person name="Sakurai N."/>
            <person name="Takahashi Y."/>
            <person name="Watada M."/>
            <person name="Katoh T."/>
            <person name="Gotoh A."/>
            <person name="Gotoh Y."/>
            <person name="Taniguchi I."/>
            <person name="Nakamura K."/>
            <person name="Hayashi T."/>
            <person name="Katayama T."/>
            <person name="Uemura T."/>
            <person name="Hattori Y."/>
        </authorList>
    </citation>
    <scope>NUCLEOTIDE SEQUENCE [LARGE SCALE GENOMIC DNA]</scope>
    <source>
        <strain evidence="6 7">SC-9</strain>
    </source>
</reference>
<dbReference type="InterPro" id="IPR002735">
    <property type="entry name" value="Transl_init_fac_IF2/IF5_dom"/>
</dbReference>
<gene>
    <name evidence="6" type="ORF">DASC09_018030</name>
</gene>
<dbReference type="AlphaFoldDB" id="A0AAV5QI69"/>
<feature type="compositionally biased region" description="Low complexity" evidence="4">
    <location>
        <begin position="104"/>
        <end position="117"/>
    </location>
</feature>
<dbReference type="SMART" id="SM00653">
    <property type="entry name" value="eIF2B_5"/>
    <property type="match status" value="1"/>
</dbReference>
<dbReference type="EMBL" id="BTFZ01000002">
    <property type="protein sequence ID" value="GMM34478.1"/>
    <property type="molecule type" value="Genomic_DNA"/>
</dbReference>
<feature type="domain" description="Translation initiation factor IF2/IF5" evidence="5">
    <location>
        <begin position="151"/>
        <end position="261"/>
    </location>
</feature>
<organism evidence="6 7">
    <name type="scientific">Saccharomycopsis crataegensis</name>
    <dbReference type="NCBI Taxonomy" id="43959"/>
    <lineage>
        <taxon>Eukaryota</taxon>
        <taxon>Fungi</taxon>
        <taxon>Dikarya</taxon>
        <taxon>Ascomycota</taxon>
        <taxon>Saccharomycotina</taxon>
        <taxon>Saccharomycetes</taxon>
        <taxon>Saccharomycopsidaceae</taxon>
        <taxon>Saccharomycopsis</taxon>
    </lineage>
</organism>
<sequence>MSAEETTPTVEDISLDGLKKKKKSKTTSEPTTDSTDATGEDDLFGGLKKKKKKKSKDSAKEKTGTEELEDGIEDLGLGPKKKKSTKKKKADSSFDKELEKAGLSSTTAEAESSNTESTIATEVGLSYEDLLERFFTVLKTNNPELAGERSGVRLKIPPPIVAREPKKTIFSNVKDISQKLQRDPEHVIQYLFAELGTSGSIDGKEQLIIKGKFMQKQLEYVLKKYILEYVTCQTCRSINTKLVRENANRLYFMVCNSCGSTRSVSSIKTGFQAAVGRRKRTG</sequence>
<keyword evidence="7" id="KW-1185">Reference proteome</keyword>
<dbReference type="GeneID" id="90072457"/>
<comment type="caution">
    <text evidence="6">The sequence shown here is derived from an EMBL/GenBank/DDBJ whole genome shotgun (WGS) entry which is preliminary data.</text>
</comment>
<comment type="similarity">
    <text evidence="1">Belongs to the eIF-2-beta/eIF-5 family.</text>
</comment>
<evidence type="ECO:0000256" key="3">
    <source>
        <dbReference type="ARBA" id="ARBA00022917"/>
    </source>
</evidence>
<keyword evidence="3" id="KW-0648">Protein biosynthesis</keyword>
<evidence type="ECO:0000256" key="4">
    <source>
        <dbReference type="SAM" id="MobiDB-lite"/>
    </source>
</evidence>
<dbReference type="Gene3D" id="3.30.30.170">
    <property type="match status" value="1"/>
</dbReference>
<evidence type="ECO:0000313" key="7">
    <source>
        <dbReference type="Proteomes" id="UP001360560"/>
    </source>
</evidence>
<dbReference type="GO" id="GO:0003743">
    <property type="term" value="F:translation initiation factor activity"/>
    <property type="evidence" value="ECO:0007669"/>
    <property type="project" value="UniProtKB-KW"/>
</dbReference>
<dbReference type="InterPro" id="IPR016189">
    <property type="entry name" value="Transl_init_fac_IF2/IF5_N"/>
</dbReference>
<dbReference type="InterPro" id="IPR045196">
    <property type="entry name" value="IF2/IF5"/>
</dbReference>
<protein>
    <submittedName>
        <fullName evidence="6">Translation initiation factor eIF2 subunit beta</fullName>
    </submittedName>
</protein>
<dbReference type="InterPro" id="IPR016190">
    <property type="entry name" value="Transl_init_fac_IF2/IF5_Zn-bd"/>
</dbReference>
<name>A0AAV5QI69_9ASCO</name>
<dbReference type="Proteomes" id="UP001360560">
    <property type="component" value="Unassembled WGS sequence"/>
</dbReference>
<keyword evidence="2 6" id="KW-0396">Initiation factor</keyword>
<dbReference type="FunFam" id="3.30.30.170:FF:000001">
    <property type="entry name" value="Eukaryotic translation initiation factor 2 subunit"/>
    <property type="match status" value="1"/>
</dbReference>
<dbReference type="GO" id="GO:0003729">
    <property type="term" value="F:mRNA binding"/>
    <property type="evidence" value="ECO:0007669"/>
    <property type="project" value="TreeGrafter"/>
</dbReference>
<dbReference type="PANTHER" id="PTHR23001">
    <property type="entry name" value="EUKARYOTIC TRANSLATION INITIATION FACTOR"/>
    <property type="match status" value="1"/>
</dbReference>
<feature type="compositionally biased region" description="Low complexity" evidence="4">
    <location>
        <begin position="27"/>
        <end position="37"/>
    </location>
</feature>
<feature type="region of interest" description="Disordered" evidence="4">
    <location>
        <begin position="1"/>
        <end position="117"/>
    </location>
</feature>
<dbReference type="Pfam" id="PF01873">
    <property type="entry name" value="eIF-5_eIF-2B"/>
    <property type="match status" value="1"/>
</dbReference>